<feature type="compositionally biased region" description="Basic and acidic residues" evidence="8">
    <location>
        <begin position="434"/>
        <end position="456"/>
    </location>
</feature>
<evidence type="ECO:0000256" key="9">
    <source>
        <dbReference type="SAM" id="Phobius"/>
    </source>
</evidence>
<feature type="transmembrane region" description="Helical" evidence="9">
    <location>
        <begin position="57"/>
        <end position="78"/>
    </location>
</feature>
<gene>
    <name evidence="10" type="primary">fhuB</name>
    <name evidence="10" type="ORF">JGB26_18155</name>
</gene>
<evidence type="ECO:0000256" key="2">
    <source>
        <dbReference type="ARBA" id="ARBA00007935"/>
    </source>
</evidence>
<dbReference type="RefSeq" id="WP_190117268.1">
    <property type="nucleotide sequence ID" value="NZ_BMVR01000007.1"/>
</dbReference>
<keyword evidence="11" id="KW-1185">Reference proteome</keyword>
<feature type="transmembrane region" description="Helical" evidence="9">
    <location>
        <begin position="168"/>
        <end position="187"/>
    </location>
</feature>
<evidence type="ECO:0000313" key="10">
    <source>
        <dbReference type="EMBL" id="MBJ3809017.1"/>
    </source>
</evidence>
<dbReference type="CDD" id="cd06550">
    <property type="entry name" value="TM_ABC_iron-siderophores_like"/>
    <property type="match status" value="2"/>
</dbReference>
<feature type="transmembrane region" description="Helical" evidence="9">
    <location>
        <begin position="795"/>
        <end position="814"/>
    </location>
</feature>
<dbReference type="SUPFAM" id="SSF81345">
    <property type="entry name" value="ABC transporter involved in vitamin B12 uptake, BtuC"/>
    <property type="match status" value="2"/>
</dbReference>
<dbReference type="Pfam" id="PF01032">
    <property type="entry name" value="FecCD"/>
    <property type="match status" value="2"/>
</dbReference>
<feature type="transmembrane region" description="Helical" evidence="9">
    <location>
        <begin position="358"/>
        <end position="376"/>
    </location>
</feature>
<feature type="transmembrane region" description="Helical" evidence="9">
    <location>
        <begin position="586"/>
        <end position="603"/>
    </location>
</feature>
<feature type="transmembrane region" description="Helical" evidence="9">
    <location>
        <begin position="609"/>
        <end position="630"/>
    </location>
</feature>
<dbReference type="PANTHER" id="PTHR30472">
    <property type="entry name" value="FERRIC ENTEROBACTIN TRANSPORT SYSTEM PERMEASE PROTEIN"/>
    <property type="match status" value="1"/>
</dbReference>
<keyword evidence="4" id="KW-1003">Cell membrane</keyword>
<feature type="transmembrane region" description="Helical" evidence="9">
    <location>
        <begin position="726"/>
        <end position="752"/>
    </location>
</feature>
<feature type="transmembrane region" description="Helical" evidence="9">
    <location>
        <begin position="764"/>
        <end position="783"/>
    </location>
</feature>
<keyword evidence="6 9" id="KW-1133">Transmembrane helix</keyword>
<evidence type="ECO:0000256" key="7">
    <source>
        <dbReference type="ARBA" id="ARBA00023136"/>
    </source>
</evidence>
<dbReference type="NCBIfam" id="NF007872">
    <property type="entry name" value="PRK10577.2-3"/>
    <property type="match status" value="1"/>
</dbReference>
<comment type="subcellular location">
    <subcellularLocation>
        <location evidence="1">Cell membrane</location>
        <topology evidence="1">Multi-pass membrane protein</topology>
    </subcellularLocation>
</comment>
<sequence>MQSQHTGTSHPAAEEDPPPGQLADTPAQGRVSASTVPPAVDGVRTAGPDPARRRIRLWLAGLAVLLLVLCALSLSIGAGEVGPGGALDYLLDRGGARDDARLALVIGDLRLPRTLTAVLVGTALGVAGCLLQAVTRNPLAETGLLGVNAGASLGVVAGIALLGFDSGYAYLVCAFVGAVVASALVLLIAGRGGGSPMRLVLAGSALGATFGGLTSVIVVNSAETYDRFRFWVLGSFAGVEGYGELARLAPVLGLGLLVAALVVRPLSALALGDDLARGLGHRPAVTRTVVATAVTLLTAAAVALAGPISFLGLLAGFVARSLAGPRLAVRLALAGLVGAGVLTTADVAARVVSRPFEAPVSVIVALIGAPVLIGIVRSKQVATMGMTEPAVEERGGGRRRLVVPLRALASRAVRFGRAGRTDDSAATGSPDGSSGDRDRPVCHDHPAHPGRPDHPSRPGRPARPDSATRPPRPLRPERADGLIALRAGPMSFLVARRPAFAALGLAALLACAVVLSAYAGQSDMGISRTFHAVLGQGDRFDVLLVQKFRLGRIVAGLVAGAALGLAGCLTQTLARNRLATPELLGVNDGATAAVLLSATFSASGSFGSWWAGPLGALVAVIVVTAVSGGVGQRGYRVLVVGLAMSALASAVTQVVLSRRSLSSASSLYVWTSGSLNGRGYSVAVPVLIGLAVLIPVALAVARHLSVLRFDDDTAASLGSTPARTRVICLLLAVALAGLAVGVCGPVGFVALASPVIASRLAGPLRVPLIGSMLTGAVLVVAADTLGRIAFSGSELPVGIVTTVLGGPFLLWVLLGRSAATRV</sequence>
<organism evidence="10 11">
    <name type="scientific">Streptomyces flavofungini</name>
    <dbReference type="NCBI Taxonomy" id="68200"/>
    <lineage>
        <taxon>Bacteria</taxon>
        <taxon>Bacillati</taxon>
        <taxon>Actinomycetota</taxon>
        <taxon>Actinomycetes</taxon>
        <taxon>Kitasatosporales</taxon>
        <taxon>Streptomycetaceae</taxon>
        <taxon>Streptomyces</taxon>
    </lineage>
</organism>
<evidence type="ECO:0000256" key="4">
    <source>
        <dbReference type="ARBA" id="ARBA00022475"/>
    </source>
</evidence>
<dbReference type="InterPro" id="IPR037294">
    <property type="entry name" value="ABC_BtuC-like"/>
</dbReference>
<dbReference type="InterPro" id="IPR000522">
    <property type="entry name" value="ABC_transptr_permease_BtuC"/>
</dbReference>
<keyword evidence="3" id="KW-0813">Transport</keyword>
<feature type="transmembrane region" description="Helical" evidence="9">
    <location>
        <begin position="143"/>
        <end position="162"/>
    </location>
</feature>
<reference evidence="10 11" key="1">
    <citation type="submission" date="2020-12" db="EMBL/GenBank/DDBJ databases">
        <title>Streptomyces typhae sp. nov., a novel endophytic actinomycete isolated from the root of cattail pollen (Typha angustifolia L.).</title>
        <authorList>
            <person name="Peng C."/>
            <person name="Liu C."/>
        </authorList>
    </citation>
    <scope>NUCLEOTIDE SEQUENCE [LARGE SCALE GENOMIC DNA]</scope>
    <source>
        <strain evidence="10 11">JCM 4753</strain>
    </source>
</reference>
<feature type="transmembrane region" description="Helical" evidence="9">
    <location>
        <begin position="331"/>
        <end position="352"/>
    </location>
</feature>
<feature type="transmembrane region" description="Helical" evidence="9">
    <location>
        <begin position="111"/>
        <end position="131"/>
    </location>
</feature>
<evidence type="ECO:0000256" key="3">
    <source>
        <dbReference type="ARBA" id="ARBA00022448"/>
    </source>
</evidence>
<dbReference type="EMBL" id="JAEKOZ010000010">
    <property type="protein sequence ID" value="MBJ3809017.1"/>
    <property type="molecule type" value="Genomic_DNA"/>
</dbReference>
<evidence type="ECO:0000256" key="1">
    <source>
        <dbReference type="ARBA" id="ARBA00004651"/>
    </source>
</evidence>
<name>A0ABS0X737_9ACTN</name>
<accession>A0ABS0X737</accession>
<feature type="transmembrane region" description="Helical" evidence="9">
    <location>
        <begin position="499"/>
        <end position="519"/>
    </location>
</feature>
<feature type="transmembrane region" description="Helical" evidence="9">
    <location>
        <begin position="680"/>
        <end position="701"/>
    </location>
</feature>
<feature type="region of interest" description="Disordered" evidence="8">
    <location>
        <begin position="418"/>
        <end position="477"/>
    </location>
</feature>
<evidence type="ECO:0000256" key="8">
    <source>
        <dbReference type="SAM" id="MobiDB-lite"/>
    </source>
</evidence>
<dbReference type="Proteomes" id="UP000634780">
    <property type="component" value="Unassembled WGS sequence"/>
</dbReference>
<proteinExistence type="inferred from homology"/>
<comment type="caution">
    <text evidence="10">The sequence shown here is derived from an EMBL/GenBank/DDBJ whole genome shotgun (WGS) entry which is preliminary data.</text>
</comment>
<feature type="transmembrane region" description="Helical" evidence="9">
    <location>
        <begin position="291"/>
        <end position="319"/>
    </location>
</feature>
<evidence type="ECO:0000256" key="6">
    <source>
        <dbReference type="ARBA" id="ARBA00022989"/>
    </source>
</evidence>
<protein>
    <submittedName>
        <fullName evidence="10">Fe(3+)-hydroxamate ABC transporter permease FhuB</fullName>
    </submittedName>
</protein>
<comment type="similarity">
    <text evidence="2">Belongs to the binding-protein-dependent transport system permease family. FecCD subfamily.</text>
</comment>
<dbReference type="Gene3D" id="1.10.3470.10">
    <property type="entry name" value="ABC transporter involved in vitamin B12 uptake, BtuC"/>
    <property type="match status" value="2"/>
</dbReference>
<feature type="transmembrane region" description="Helical" evidence="9">
    <location>
        <begin position="553"/>
        <end position="574"/>
    </location>
</feature>
<evidence type="ECO:0000313" key="11">
    <source>
        <dbReference type="Proteomes" id="UP000634780"/>
    </source>
</evidence>
<keyword evidence="5 9" id="KW-0812">Transmembrane</keyword>
<feature type="transmembrane region" description="Helical" evidence="9">
    <location>
        <begin position="637"/>
        <end position="656"/>
    </location>
</feature>
<feature type="region of interest" description="Disordered" evidence="8">
    <location>
        <begin position="1"/>
        <end position="47"/>
    </location>
</feature>
<keyword evidence="7 9" id="KW-0472">Membrane</keyword>
<feature type="transmembrane region" description="Helical" evidence="9">
    <location>
        <begin position="199"/>
        <end position="222"/>
    </location>
</feature>
<dbReference type="PANTHER" id="PTHR30472:SF1">
    <property type="entry name" value="FE(3+) DICITRATE TRANSPORT SYSTEM PERMEASE PROTEIN FECC-RELATED"/>
    <property type="match status" value="1"/>
</dbReference>
<evidence type="ECO:0000256" key="5">
    <source>
        <dbReference type="ARBA" id="ARBA00022692"/>
    </source>
</evidence>